<dbReference type="InterPro" id="IPR036420">
    <property type="entry name" value="BRCT_dom_sf"/>
</dbReference>
<dbReference type="EMBL" id="CAJVPV010002124">
    <property type="protein sequence ID" value="CAG8518224.1"/>
    <property type="molecule type" value="Genomic_DNA"/>
</dbReference>
<evidence type="ECO:0000256" key="3">
    <source>
        <dbReference type="SAM" id="MobiDB-lite"/>
    </source>
</evidence>
<dbReference type="InterPro" id="IPR009057">
    <property type="entry name" value="Homeodomain-like_sf"/>
</dbReference>
<protein>
    <recommendedName>
        <fullName evidence="1">Telomeric repeat-binding factor 2-interacting protein 1</fullName>
    </recommendedName>
    <alternativeName>
        <fullName evidence="2">Repressor/activator protein 1 homolog</fullName>
    </alternativeName>
</protein>
<name>A0A9N9A3F0_9GLOM</name>
<dbReference type="Pfam" id="PF16589">
    <property type="entry name" value="BRCT_2"/>
    <property type="match status" value="1"/>
</dbReference>
<feature type="compositionally biased region" description="Polar residues" evidence="3">
    <location>
        <begin position="263"/>
        <end position="285"/>
    </location>
</feature>
<accession>A0A9N9A3F0</accession>
<dbReference type="CDD" id="cd11655">
    <property type="entry name" value="rap1_myb-like"/>
    <property type="match status" value="1"/>
</dbReference>
<evidence type="ECO:0000313" key="7">
    <source>
        <dbReference type="EMBL" id="CAG8518224.1"/>
    </source>
</evidence>
<evidence type="ECO:0000256" key="2">
    <source>
        <dbReference type="ARBA" id="ARBA00032471"/>
    </source>
</evidence>
<dbReference type="InterPro" id="IPR015010">
    <property type="entry name" value="TERF2IP_Myb"/>
</dbReference>
<feature type="region of interest" description="Disordered" evidence="3">
    <location>
        <begin position="324"/>
        <end position="354"/>
    </location>
</feature>
<dbReference type="Pfam" id="PF11626">
    <property type="entry name" value="Rap1_C"/>
    <property type="match status" value="1"/>
</dbReference>
<feature type="domain" description="TRF2-interacting telomeric protein/Rap1 C-terminal" evidence="5">
    <location>
        <begin position="477"/>
        <end position="547"/>
    </location>
</feature>
<dbReference type="Proteomes" id="UP000789342">
    <property type="component" value="Unassembled WGS sequence"/>
</dbReference>
<feature type="compositionally biased region" description="Basic residues" evidence="3">
    <location>
        <begin position="1"/>
        <end position="11"/>
    </location>
</feature>
<feature type="region of interest" description="Disordered" evidence="3">
    <location>
        <begin position="1"/>
        <end position="26"/>
    </location>
</feature>
<proteinExistence type="predicted"/>
<dbReference type="InterPro" id="IPR021661">
    <property type="entry name" value="Rap1_C"/>
</dbReference>
<dbReference type="SUPFAM" id="SSF46689">
    <property type="entry name" value="Homeodomain-like"/>
    <property type="match status" value="1"/>
</dbReference>
<evidence type="ECO:0000259" key="4">
    <source>
        <dbReference type="Pfam" id="PF08914"/>
    </source>
</evidence>
<evidence type="ECO:0000313" key="8">
    <source>
        <dbReference type="Proteomes" id="UP000789342"/>
    </source>
</evidence>
<comment type="caution">
    <text evidence="7">The sequence shown here is derived from an EMBL/GenBank/DDBJ whole genome shotgun (WGS) entry which is preliminary data.</text>
</comment>
<dbReference type="AlphaFoldDB" id="A0A9N9A3F0"/>
<evidence type="ECO:0000259" key="6">
    <source>
        <dbReference type="Pfam" id="PF16589"/>
    </source>
</evidence>
<dbReference type="InterPro" id="IPR001357">
    <property type="entry name" value="BRCT_dom"/>
</dbReference>
<keyword evidence="8" id="KW-1185">Reference proteome</keyword>
<sequence>MSPQLKPKRSFGRLNKANQREDDGDHIDSKKLFCSTGNPITFYIKHAVPERAMLLNLIESHGGKVVENFKEAEFVLGDPNKTQRFVSGIRHMYSYKLVMDSIKANKFQKAAEYKLLITGQRNGRRSYTQQDDKFLEDFLRGKSDGLKGNRIYKELEQMNDSHPWQSWRNRAELVVMPNMEIQRNRRNQSEVEPSTNTSNVSEYTESPFFTDIDDQATEQVLNKFLEKTKENEIVIDLSEEEDNCIPEVENETNRQKAAEDGNNVGSTKASLQATSGQEELSTTQIPKGDVTKTPVKSSSRITPRKGMRYEDALGSYGSSLSTLGKRSQVVDEDELYDSSENPRHKPFTSRSSQDLSLPIENDIILLDSPKATWPESPNGRTNEVQERIEEAEVETPCPVSLVRLGKRRQIPSDVDTPTKSQSKRLRLSLSPIRQISSPFKASSFPIKSTNVCNDGDEKEFLSKVKEISEITHRPLTAVIQALGETTCNFEVAKDFLLNGKTLNNAKYIWTSEEDAILTSSTSDKNKVREIVDKHGTNVTKDRIDFLKTYITHH</sequence>
<dbReference type="Pfam" id="PF08914">
    <property type="entry name" value="Myb_Rap1"/>
    <property type="match status" value="1"/>
</dbReference>
<dbReference type="InterPro" id="IPR038104">
    <property type="entry name" value="Rap1_C_sf"/>
</dbReference>
<evidence type="ECO:0000259" key="5">
    <source>
        <dbReference type="Pfam" id="PF11626"/>
    </source>
</evidence>
<feature type="domain" description="BRCT" evidence="6">
    <location>
        <begin position="32"/>
        <end position="113"/>
    </location>
</feature>
<gene>
    <name evidence="7" type="ORF">AMORRO_LOCUS4071</name>
</gene>
<feature type="compositionally biased region" description="Polar residues" evidence="3">
    <location>
        <begin position="190"/>
        <end position="204"/>
    </location>
</feature>
<dbReference type="Gene3D" id="1.10.10.60">
    <property type="entry name" value="Homeodomain-like"/>
    <property type="match status" value="1"/>
</dbReference>
<dbReference type="Gene3D" id="3.40.50.10190">
    <property type="entry name" value="BRCT domain"/>
    <property type="match status" value="1"/>
</dbReference>
<feature type="domain" description="TERF2-interacting telomeric protein 1 Myb" evidence="4">
    <location>
        <begin position="127"/>
        <end position="170"/>
    </location>
</feature>
<feature type="region of interest" description="Disordered" evidence="3">
    <location>
        <begin position="244"/>
        <end position="307"/>
    </location>
</feature>
<organism evidence="7 8">
    <name type="scientific">Acaulospora morrowiae</name>
    <dbReference type="NCBI Taxonomy" id="94023"/>
    <lineage>
        <taxon>Eukaryota</taxon>
        <taxon>Fungi</taxon>
        <taxon>Fungi incertae sedis</taxon>
        <taxon>Mucoromycota</taxon>
        <taxon>Glomeromycotina</taxon>
        <taxon>Glomeromycetes</taxon>
        <taxon>Diversisporales</taxon>
        <taxon>Acaulosporaceae</taxon>
        <taxon>Acaulospora</taxon>
    </lineage>
</organism>
<evidence type="ECO:0000256" key="1">
    <source>
        <dbReference type="ARBA" id="ARBA00017805"/>
    </source>
</evidence>
<dbReference type="Gene3D" id="1.10.10.2170">
    <property type="match status" value="1"/>
</dbReference>
<dbReference type="OrthoDB" id="435460at2759"/>
<feature type="region of interest" description="Disordered" evidence="3">
    <location>
        <begin position="181"/>
        <end position="205"/>
    </location>
</feature>
<reference evidence="7" key="1">
    <citation type="submission" date="2021-06" db="EMBL/GenBank/DDBJ databases">
        <authorList>
            <person name="Kallberg Y."/>
            <person name="Tangrot J."/>
            <person name="Rosling A."/>
        </authorList>
    </citation>
    <scope>NUCLEOTIDE SEQUENCE</scope>
    <source>
        <strain evidence="7">CL551</strain>
    </source>
</reference>